<accession>A0ABN1B5A7</accession>
<dbReference type="InterPro" id="IPR018376">
    <property type="entry name" value="Enoyl-CoA_hyd/isom_CS"/>
</dbReference>
<dbReference type="EMBL" id="BAAAEN010000001">
    <property type="protein sequence ID" value="GAA0490519.1"/>
    <property type="molecule type" value="Genomic_DNA"/>
</dbReference>
<comment type="caution">
    <text evidence="3">The sequence shown here is derived from an EMBL/GenBank/DDBJ whole genome shotgun (WGS) entry which is preliminary data.</text>
</comment>
<evidence type="ECO:0000256" key="1">
    <source>
        <dbReference type="ARBA" id="ARBA00005254"/>
    </source>
</evidence>
<keyword evidence="4" id="KW-1185">Reference proteome</keyword>
<dbReference type="Proteomes" id="UP001501706">
    <property type="component" value="Unassembled WGS sequence"/>
</dbReference>
<dbReference type="InterPro" id="IPR001753">
    <property type="entry name" value="Enoyl-CoA_hydra/iso"/>
</dbReference>
<evidence type="ECO:0000313" key="3">
    <source>
        <dbReference type="EMBL" id="GAA0490519.1"/>
    </source>
</evidence>
<protein>
    <submittedName>
        <fullName evidence="3">Enoyl-CoA hydratase/isomerase family protein</fullName>
    </submittedName>
</protein>
<organism evidence="3 4">
    <name type="scientific">Pigmentiphaga daeguensis</name>
    <dbReference type="NCBI Taxonomy" id="414049"/>
    <lineage>
        <taxon>Bacteria</taxon>
        <taxon>Pseudomonadati</taxon>
        <taxon>Pseudomonadota</taxon>
        <taxon>Betaproteobacteria</taxon>
        <taxon>Burkholderiales</taxon>
        <taxon>Alcaligenaceae</taxon>
        <taxon>Pigmentiphaga</taxon>
    </lineage>
</organism>
<dbReference type="CDD" id="cd06558">
    <property type="entry name" value="crotonase-like"/>
    <property type="match status" value="1"/>
</dbReference>
<comment type="similarity">
    <text evidence="1 2">Belongs to the enoyl-CoA hydratase/isomerase family.</text>
</comment>
<reference evidence="3 4" key="1">
    <citation type="journal article" date="2019" name="Int. J. Syst. Evol. Microbiol.">
        <title>The Global Catalogue of Microorganisms (GCM) 10K type strain sequencing project: providing services to taxonomists for standard genome sequencing and annotation.</title>
        <authorList>
            <consortium name="The Broad Institute Genomics Platform"/>
            <consortium name="The Broad Institute Genome Sequencing Center for Infectious Disease"/>
            <person name="Wu L."/>
            <person name="Ma J."/>
        </authorList>
    </citation>
    <scope>NUCLEOTIDE SEQUENCE [LARGE SCALE GENOMIC DNA]</scope>
    <source>
        <strain evidence="3 4">JCM 14330</strain>
    </source>
</reference>
<gene>
    <name evidence="3" type="ORF">GCM10009097_02560</name>
</gene>
<dbReference type="InterPro" id="IPR029045">
    <property type="entry name" value="ClpP/crotonase-like_dom_sf"/>
</dbReference>
<evidence type="ECO:0000256" key="2">
    <source>
        <dbReference type="RuleBase" id="RU003707"/>
    </source>
</evidence>
<dbReference type="PANTHER" id="PTHR11941:SF54">
    <property type="entry name" value="ENOYL-COA HYDRATASE, MITOCHONDRIAL"/>
    <property type="match status" value="1"/>
</dbReference>
<dbReference type="RefSeq" id="WP_343927027.1">
    <property type="nucleotide sequence ID" value="NZ_BAAAEN010000001.1"/>
</dbReference>
<sequence length="258" mass="27995">MSLSDQINTRRDGHVGIVELDNPPHNYFSIGMLKAINAHLEAFEHDRTVRSVVLCANGKSFCAGADLNSRETKEKRRHKHEINPLYQEAYKLFVFPKPIVAALAGSAVGGGLGLALTADFRVGCPSAKFAANFTRLGFHPGFGLSFTLPALIGAQHAGLLLYTGRTIRGDEAKAIGLIDLLVDQQDVDAAALALAREIAVCSPRAVQSARQTMRQGFSEKVWLAMQRESHVQAAQFASEDIAEGMKAMAERRPPAFPD</sequence>
<dbReference type="SUPFAM" id="SSF52096">
    <property type="entry name" value="ClpP/crotonase"/>
    <property type="match status" value="1"/>
</dbReference>
<proteinExistence type="inferred from homology"/>
<name>A0ABN1B5A7_9BURK</name>
<dbReference type="PROSITE" id="PS00166">
    <property type="entry name" value="ENOYL_COA_HYDRATASE"/>
    <property type="match status" value="1"/>
</dbReference>
<evidence type="ECO:0000313" key="4">
    <source>
        <dbReference type="Proteomes" id="UP001501706"/>
    </source>
</evidence>
<dbReference type="Gene3D" id="3.90.226.10">
    <property type="entry name" value="2-enoyl-CoA Hydratase, Chain A, domain 1"/>
    <property type="match status" value="1"/>
</dbReference>
<dbReference type="PANTHER" id="PTHR11941">
    <property type="entry name" value="ENOYL-COA HYDRATASE-RELATED"/>
    <property type="match status" value="1"/>
</dbReference>
<dbReference type="Pfam" id="PF00378">
    <property type="entry name" value="ECH_1"/>
    <property type="match status" value="1"/>
</dbReference>